<name>A0ABV2MV86_9HYPH</name>
<evidence type="ECO:0000313" key="5">
    <source>
        <dbReference type="EMBL" id="MET3790686.1"/>
    </source>
</evidence>
<dbReference type="EMBL" id="JBEPML010000002">
    <property type="protein sequence ID" value="MET3790686.1"/>
    <property type="molecule type" value="Genomic_DNA"/>
</dbReference>
<dbReference type="InterPro" id="IPR001387">
    <property type="entry name" value="Cro/C1-type_HTH"/>
</dbReference>
<dbReference type="Proteomes" id="UP001549076">
    <property type="component" value="Unassembled WGS sequence"/>
</dbReference>
<accession>A0ABV2MV86</accession>
<dbReference type="CDD" id="cd00093">
    <property type="entry name" value="HTH_XRE"/>
    <property type="match status" value="1"/>
</dbReference>
<dbReference type="InterPro" id="IPR015927">
    <property type="entry name" value="Peptidase_S24_S26A/B/C"/>
</dbReference>
<protein>
    <submittedName>
        <fullName evidence="5">Transcriptional regulator with XRE-family HTH domain</fullName>
    </submittedName>
</protein>
<dbReference type="CDD" id="cd06529">
    <property type="entry name" value="S24_LexA-like"/>
    <property type="match status" value="1"/>
</dbReference>
<proteinExistence type="predicted"/>
<keyword evidence="2" id="KW-0238">DNA-binding</keyword>
<organism evidence="5 6">
    <name type="scientific">Aquamicrobium terrae</name>
    <dbReference type="NCBI Taxonomy" id="1324945"/>
    <lineage>
        <taxon>Bacteria</taxon>
        <taxon>Pseudomonadati</taxon>
        <taxon>Pseudomonadota</taxon>
        <taxon>Alphaproteobacteria</taxon>
        <taxon>Hyphomicrobiales</taxon>
        <taxon>Phyllobacteriaceae</taxon>
        <taxon>Aquamicrobium</taxon>
    </lineage>
</organism>
<keyword evidence="1" id="KW-0805">Transcription regulation</keyword>
<evidence type="ECO:0000256" key="1">
    <source>
        <dbReference type="ARBA" id="ARBA00023015"/>
    </source>
</evidence>
<dbReference type="RefSeq" id="WP_354192873.1">
    <property type="nucleotide sequence ID" value="NZ_JBEPML010000002.1"/>
</dbReference>
<evidence type="ECO:0000256" key="3">
    <source>
        <dbReference type="ARBA" id="ARBA00023163"/>
    </source>
</evidence>
<sequence length="216" mass="23953">MTIEQKIRAIMKATGWKQQKLAEHFEVSQSTVNRWLSGSEPEGHRRDAINETYERLVDHGPKDGDGSEVPLMGFLGAGAEVEPDYEQVPPEGLDQIHIPFPVPDDMIAFSVSGISMMPVFKPGTIIVVYREQKKPIESFYGMEAAVRTAEGRRFIKTITKGSKPGTVTLTSWNDPMPIEDQKLEWIGEIFAVLPPAALRKVEKQGGIQGHLGLKTA</sequence>
<dbReference type="Pfam" id="PF01381">
    <property type="entry name" value="HTH_3"/>
    <property type="match status" value="1"/>
</dbReference>
<dbReference type="InterPro" id="IPR039418">
    <property type="entry name" value="LexA-like"/>
</dbReference>
<reference evidence="5 6" key="1">
    <citation type="submission" date="2024-06" db="EMBL/GenBank/DDBJ databases">
        <title>Genomic Encyclopedia of Type Strains, Phase IV (KMG-IV): sequencing the most valuable type-strain genomes for metagenomic binning, comparative biology and taxonomic classification.</title>
        <authorList>
            <person name="Goeker M."/>
        </authorList>
    </citation>
    <scope>NUCLEOTIDE SEQUENCE [LARGE SCALE GENOMIC DNA]</scope>
    <source>
        <strain evidence="5 6">DSM 27865</strain>
    </source>
</reference>
<dbReference type="InterPro" id="IPR036286">
    <property type="entry name" value="LexA/Signal_pep-like_sf"/>
</dbReference>
<dbReference type="PROSITE" id="PS50943">
    <property type="entry name" value="HTH_CROC1"/>
    <property type="match status" value="1"/>
</dbReference>
<dbReference type="Gene3D" id="2.10.109.10">
    <property type="entry name" value="Umud Fragment, subunit A"/>
    <property type="match status" value="1"/>
</dbReference>
<evidence type="ECO:0000313" key="6">
    <source>
        <dbReference type="Proteomes" id="UP001549076"/>
    </source>
</evidence>
<feature type="domain" description="HTH cro/C1-type" evidence="4">
    <location>
        <begin position="7"/>
        <end position="38"/>
    </location>
</feature>
<dbReference type="PANTHER" id="PTHR40661">
    <property type="match status" value="1"/>
</dbReference>
<dbReference type="SUPFAM" id="SSF47413">
    <property type="entry name" value="lambda repressor-like DNA-binding domains"/>
    <property type="match status" value="1"/>
</dbReference>
<dbReference type="Pfam" id="PF00717">
    <property type="entry name" value="Peptidase_S24"/>
    <property type="match status" value="1"/>
</dbReference>
<dbReference type="SUPFAM" id="SSF51306">
    <property type="entry name" value="LexA/Signal peptidase"/>
    <property type="match status" value="1"/>
</dbReference>
<comment type="caution">
    <text evidence="5">The sequence shown here is derived from an EMBL/GenBank/DDBJ whole genome shotgun (WGS) entry which is preliminary data.</text>
</comment>
<dbReference type="PANTHER" id="PTHR40661:SF3">
    <property type="entry name" value="FELS-1 PROPHAGE TRANSCRIPTIONAL REGULATOR"/>
    <property type="match status" value="1"/>
</dbReference>
<dbReference type="InterPro" id="IPR010982">
    <property type="entry name" value="Lambda_DNA-bd_dom_sf"/>
</dbReference>
<keyword evidence="6" id="KW-1185">Reference proteome</keyword>
<dbReference type="Gene3D" id="1.10.260.40">
    <property type="entry name" value="lambda repressor-like DNA-binding domains"/>
    <property type="match status" value="1"/>
</dbReference>
<evidence type="ECO:0000256" key="2">
    <source>
        <dbReference type="ARBA" id="ARBA00023125"/>
    </source>
</evidence>
<keyword evidence="3" id="KW-0804">Transcription</keyword>
<gene>
    <name evidence="5" type="ORF">ABID37_000877</name>
</gene>
<evidence type="ECO:0000259" key="4">
    <source>
        <dbReference type="PROSITE" id="PS50943"/>
    </source>
</evidence>